<dbReference type="AlphaFoldDB" id="A0A7S2WU06"/>
<name>A0A7S2WU06_9STRA</name>
<feature type="region of interest" description="Disordered" evidence="1">
    <location>
        <begin position="52"/>
        <end position="157"/>
    </location>
</feature>
<organism evidence="2">
    <name type="scientific">Rhizochromulina marina</name>
    <dbReference type="NCBI Taxonomy" id="1034831"/>
    <lineage>
        <taxon>Eukaryota</taxon>
        <taxon>Sar</taxon>
        <taxon>Stramenopiles</taxon>
        <taxon>Ochrophyta</taxon>
        <taxon>Dictyochophyceae</taxon>
        <taxon>Rhizochromulinales</taxon>
        <taxon>Rhizochromulina</taxon>
    </lineage>
</organism>
<evidence type="ECO:0000256" key="1">
    <source>
        <dbReference type="SAM" id="MobiDB-lite"/>
    </source>
</evidence>
<accession>A0A7S2WU06</accession>
<proteinExistence type="predicted"/>
<gene>
    <name evidence="2" type="ORF">RMAR1173_LOCUS17380</name>
</gene>
<sequence length="157" mass="17256">MRQLRNFHVNKAHCYDPNEENRLRQVIRAVGESRFHASVHALAHAFIQKQSKKGSGVRSFFAQQGGHGSPLKRPRGDVVARDSAALVAPSTGSEELVGFKDLHLQDQEEGGNLDPSVEEQQQQEGDEERVKKANPPMESTSFTSNPRNATTDLGGPS</sequence>
<protein>
    <submittedName>
        <fullName evidence="2">Uncharacterized protein</fullName>
    </submittedName>
</protein>
<reference evidence="2" key="1">
    <citation type="submission" date="2021-01" db="EMBL/GenBank/DDBJ databases">
        <authorList>
            <person name="Corre E."/>
            <person name="Pelletier E."/>
            <person name="Niang G."/>
            <person name="Scheremetjew M."/>
            <person name="Finn R."/>
            <person name="Kale V."/>
            <person name="Holt S."/>
            <person name="Cochrane G."/>
            <person name="Meng A."/>
            <person name="Brown T."/>
            <person name="Cohen L."/>
        </authorList>
    </citation>
    <scope>NUCLEOTIDE SEQUENCE</scope>
    <source>
        <strain evidence="2">CCMP1243</strain>
    </source>
</reference>
<feature type="compositionally biased region" description="Polar residues" evidence="1">
    <location>
        <begin position="137"/>
        <end position="151"/>
    </location>
</feature>
<feature type="compositionally biased region" description="Basic and acidic residues" evidence="1">
    <location>
        <begin position="97"/>
        <end position="106"/>
    </location>
</feature>
<dbReference type="EMBL" id="HBHJ01026336">
    <property type="protein sequence ID" value="CAD9706114.1"/>
    <property type="molecule type" value="Transcribed_RNA"/>
</dbReference>
<evidence type="ECO:0000313" key="2">
    <source>
        <dbReference type="EMBL" id="CAD9706114.1"/>
    </source>
</evidence>